<organism evidence="1">
    <name type="scientific">human gut metagenome</name>
    <dbReference type="NCBI Taxonomy" id="408170"/>
    <lineage>
        <taxon>unclassified sequences</taxon>
        <taxon>metagenomes</taxon>
        <taxon>organismal metagenomes</taxon>
    </lineage>
</organism>
<comment type="caution">
    <text evidence="1">The sequence shown here is derived from an EMBL/GenBank/DDBJ whole genome shotgun (WGS) entry which is preliminary data.</text>
</comment>
<gene>
    <name evidence="1" type="ORF">LEA_18931</name>
</gene>
<protein>
    <submittedName>
        <fullName evidence="1">Uncharacterized protein</fullName>
    </submittedName>
</protein>
<proteinExistence type="predicted"/>
<evidence type="ECO:0000313" key="1">
    <source>
        <dbReference type="EMBL" id="EKC48324.1"/>
    </source>
</evidence>
<dbReference type="AlphaFoldDB" id="K1RYN3"/>
<name>K1RYN3_9ZZZZ</name>
<dbReference type="EMBL" id="AJWY01013001">
    <property type="protein sequence ID" value="EKC48324.1"/>
    <property type="molecule type" value="Genomic_DNA"/>
</dbReference>
<sequence length="24" mass="2785">MAMYTQNEAIVNYGIQYLTVVLCF</sequence>
<feature type="non-terminal residue" evidence="1">
    <location>
        <position position="24"/>
    </location>
</feature>
<reference evidence="1" key="1">
    <citation type="journal article" date="2013" name="Environ. Microbiol.">
        <title>Microbiota from the distal guts of lean and obese adolescents exhibit partial functional redundancy besides clear differences in community structure.</title>
        <authorList>
            <person name="Ferrer M."/>
            <person name="Ruiz A."/>
            <person name="Lanza F."/>
            <person name="Haange S.B."/>
            <person name="Oberbach A."/>
            <person name="Till H."/>
            <person name="Bargiela R."/>
            <person name="Campoy C."/>
            <person name="Segura M.T."/>
            <person name="Richter M."/>
            <person name="von Bergen M."/>
            <person name="Seifert J."/>
            <person name="Suarez A."/>
        </authorList>
    </citation>
    <scope>NUCLEOTIDE SEQUENCE</scope>
</reference>
<accession>K1RYN3</accession>